<name>A0AAU7CFG2_9BACT</name>
<evidence type="ECO:0000313" key="1">
    <source>
        <dbReference type="EMBL" id="XBH03828.1"/>
    </source>
</evidence>
<accession>A0AAU7CFG2</accession>
<dbReference type="RefSeq" id="WP_406696570.1">
    <property type="nucleotide sequence ID" value="NZ_CP155447.1"/>
</dbReference>
<sequence length="543" mass="55436">MLTNALLPWRVAMLAGGLSLLGLVLPAPSFGNEPSPERQEKASDEAERPVDLLTALRQGDVSVDAEGSGDGRMTLSLTNKTKRKLRVVLPPGLIASGATGQFGGMGGMGGGMGGMGGMGGGMGGMGGGMGGMGGGMGGMGGGMGGMGGRGGMGGGMSSGGTMPASMGMMMLGRLIMSLVGDRDSWDQQSLMSGMMMGMGGGMGSMGGMGGGMGGMGGGMGGMGGGMRSVPPTGLPFATLNPKQTRHLPTRLVGLSEPDAEQPVIMPAKGEKLRLGDISQLTEDTRIQKALKRLAEDKAPQTLAQLVMWKVGSGKDWKAIEELARPWSNAHELTLARTFVDRLGAPSSDETGVLLYEIESKDATGESAARELRDAFKGKSVLGLKGQTGVPAEPKGPALACKVQITGDDAVVQVATSDGPARSWLAAGKFTLPLTRMKTGELNTSAVADGLAEGILNRVVRAQLALGARSKGKPTYKIKIENASPLVLNGVSVLGRGSDTESKILSGISISPQRSMTLPATDETVRLLGLKKGIRIIAADLSAL</sequence>
<reference evidence="1" key="1">
    <citation type="submission" date="2024-05" db="EMBL/GenBank/DDBJ databases">
        <title>Planctomycetes of the genus Singulisphaera possess chitinolytic capabilities.</title>
        <authorList>
            <person name="Ivanova A."/>
        </authorList>
    </citation>
    <scope>NUCLEOTIDE SEQUENCE</scope>
    <source>
        <strain evidence="1">Ch08T</strain>
    </source>
</reference>
<protein>
    <submittedName>
        <fullName evidence="1">Uncharacterized protein</fullName>
    </submittedName>
</protein>
<gene>
    <name evidence="1" type="ORF">V5E97_36860</name>
</gene>
<dbReference type="EMBL" id="CP155447">
    <property type="protein sequence ID" value="XBH03828.1"/>
    <property type="molecule type" value="Genomic_DNA"/>
</dbReference>
<dbReference type="AlphaFoldDB" id="A0AAU7CFG2"/>
<proteinExistence type="predicted"/>
<organism evidence="1">
    <name type="scientific">Singulisphaera sp. Ch08</name>
    <dbReference type="NCBI Taxonomy" id="3120278"/>
    <lineage>
        <taxon>Bacteria</taxon>
        <taxon>Pseudomonadati</taxon>
        <taxon>Planctomycetota</taxon>
        <taxon>Planctomycetia</taxon>
        <taxon>Isosphaerales</taxon>
        <taxon>Isosphaeraceae</taxon>
        <taxon>Singulisphaera</taxon>
    </lineage>
</organism>